<protein>
    <submittedName>
        <fullName evidence="1">Uncharacterized protein</fullName>
    </submittedName>
</protein>
<sequence length="33" mass="3725">MGVRKLINIAETREQLLEILYTYASDLEAVSNA</sequence>
<name>A0ABS4IHF8_9BACI</name>
<keyword evidence="2" id="KW-1185">Reference proteome</keyword>
<comment type="caution">
    <text evidence="1">The sequence shown here is derived from an EMBL/GenBank/DDBJ whole genome shotgun (WGS) entry which is preliminary data.</text>
</comment>
<proteinExistence type="predicted"/>
<organism evidence="1 2">
    <name type="scientific">Virgibacillus natechei</name>
    <dbReference type="NCBI Taxonomy" id="1216297"/>
    <lineage>
        <taxon>Bacteria</taxon>
        <taxon>Bacillati</taxon>
        <taxon>Bacillota</taxon>
        <taxon>Bacilli</taxon>
        <taxon>Bacillales</taxon>
        <taxon>Bacillaceae</taxon>
        <taxon>Virgibacillus</taxon>
    </lineage>
</organism>
<reference evidence="1 2" key="1">
    <citation type="submission" date="2021-03" db="EMBL/GenBank/DDBJ databases">
        <title>Genomic Encyclopedia of Type Strains, Phase IV (KMG-IV): sequencing the most valuable type-strain genomes for metagenomic binning, comparative biology and taxonomic classification.</title>
        <authorList>
            <person name="Goeker M."/>
        </authorList>
    </citation>
    <scope>NUCLEOTIDE SEQUENCE [LARGE SCALE GENOMIC DNA]</scope>
    <source>
        <strain evidence="1 2">DSM 25609</strain>
    </source>
</reference>
<dbReference type="EMBL" id="JAGGKX010000012">
    <property type="protein sequence ID" value="MBP1970397.1"/>
    <property type="molecule type" value="Genomic_DNA"/>
</dbReference>
<accession>A0ABS4IHF8</accession>
<evidence type="ECO:0000313" key="1">
    <source>
        <dbReference type="EMBL" id="MBP1970397.1"/>
    </source>
</evidence>
<dbReference type="Proteomes" id="UP001519345">
    <property type="component" value="Unassembled WGS sequence"/>
</dbReference>
<gene>
    <name evidence="1" type="ORF">J2Z83_002515</name>
</gene>
<evidence type="ECO:0000313" key="2">
    <source>
        <dbReference type="Proteomes" id="UP001519345"/>
    </source>
</evidence>